<organism evidence="2">
    <name type="scientific">Blastocystis hominis</name>
    <dbReference type="NCBI Taxonomy" id="12968"/>
    <lineage>
        <taxon>Eukaryota</taxon>
        <taxon>Sar</taxon>
        <taxon>Stramenopiles</taxon>
        <taxon>Bigyra</taxon>
        <taxon>Opalozoa</taxon>
        <taxon>Opalinata</taxon>
        <taxon>Blastocystidae</taxon>
        <taxon>Blastocystis</taxon>
    </lineage>
</organism>
<dbReference type="EMBL" id="FN668661">
    <property type="protein sequence ID" value="CBK23381.2"/>
    <property type="molecule type" value="Genomic_DNA"/>
</dbReference>
<evidence type="ECO:0008006" key="4">
    <source>
        <dbReference type="Google" id="ProtNLM"/>
    </source>
</evidence>
<dbReference type="GeneID" id="24920373"/>
<evidence type="ECO:0000313" key="3">
    <source>
        <dbReference type="Proteomes" id="UP000008312"/>
    </source>
</evidence>
<evidence type="ECO:0000256" key="1">
    <source>
        <dbReference type="SAM" id="MobiDB-lite"/>
    </source>
</evidence>
<keyword evidence="3" id="KW-1185">Reference proteome</keyword>
<feature type="compositionally biased region" description="Polar residues" evidence="1">
    <location>
        <begin position="324"/>
        <end position="333"/>
    </location>
</feature>
<name>D8M5P2_BLAHO</name>
<feature type="compositionally biased region" description="Basic and acidic residues" evidence="1">
    <location>
        <begin position="303"/>
        <end position="319"/>
    </location>
</feature>
<feature type="region of interest" description="Disordered" evidence="1">
    <location>
        <begin position="279"/>
        <end position="343"/>
    </location>
</feature>
<accession>D8M5P2</accession>
<dbReference type="RefSeq" id="XP_012897429.1">
    <property type="nucleotide sequence ID" value="XM_013041975.1"/>
</dbReference>
<evidence type="ECO:0000313" key="2">
    <source>
        <dbReference type="EMBL" id="CBK23381.2"/>
    </source>
</evidence>
<gene>
    <name evidence="2" type="ORF">GSBLH_T00003268001</name>
</gene>
<proteinExistence type="predicted"/>
<reference evidence="2" key="1">
    <citation type="submission" date="2010-02" db="EMBL/GenBank/DDBJ databases">
        <title>Sequencing and annotation of the Blastocystis hominis genome.</title>
        <authorList>
            <person name="Wincker P."/>
        </authorList>
    </citation>
    <scope>NUCLEOTIDE SEQUENCE</scope>
    <source>
        <strain evidence="2">Singapore isolate B</strain>
    </source>
</reference>
<dbReference type="Proteomes" id="UP000008312">
    <property type="component" value="Unassembled WGS sequence"/>
</dbReference>
<dbReference type="InParanoid" id="D8M5P2"/>
<sequence>MFSGINSLSEEKLNEYIQSNLTIIAMWNNKKCRSCDLELFTLWKMPYSYVEYSNVIVAATNVGVNKTFDELYQIKEDVESPQYRLFVHGVSSPYVNRENLPTYEWIKSVTGYTPRKEYIFPLTDHNYGHLKTKYSDRNILILFCKPSNPDCLNLISGYLTDAVLFRVSLRHFRLPCRTLAIPSSLTSIVLSTPISVAFISCLPILPSASSLLEPKHHRLHERQMRYASLLDFDAGTRFLSGGSYDEWYGRNQQLDVLAHRFMDIVRIAEKIHAGERRLPQVDYAPGKGPRAEHPGSGSLLLADEAHRHGRRAGDSDRALLRQAGASQLASRQQGVDVRKRGEA</sequence>
<dbReference type="OrthoDB" id="200527at2759"/>
<protein>
    <recommendedName>
        <fullName evidence="4">Thioredoxin domain-containing protein</fullName>
    </recommendedName>
</protein>
<dbReference type="AlphaFoldDB" id="D8M5P2"/>